<proteinExistence type="predicted"/>
<protein>
    <recommendedName>
        <fullName evidence="7">NnrU domain-containing protein</fullName>
    </recommendedName>
</protein>
<keyword evidence="4 6" id="KW-0472">Membrane</keyword>
<evidence type="ECO:0000256" key="5">
    <source>
        <dbReference type="SAM" id="MobiDB-lite"/>
    </source>
</evidence>
<dbReference type="GO" id="GO:0016020">
    <property type="term" value="C:membrane"/>
    <property type="evidence" value="ECO:0007669"/>
    <property type="project" value="UniProtKB-SubCell"/>
</dbReference>
<evidence type="ECO:0000259" key="7">
    <source>
        <dbReference type="Pfam" id="PF07298"/>
    </source>
</evidence>
<sequence>MASSLLLSNPFLTSPHNPNNLTRRQQPLTLRPSSAFTLLSLTKPSNNNNNPKFLKPTVPFLGFKKFATRISTKDADTDTSVPPPLAGEDSAAFELGKQKVSSWIYFSLILGVVLCVLDVAWIDNSTGFGKDFISAVSSLSESPEVVMFILILIFATVHSGLASLRDMGEKLIGERAFRVLFAGVSLPLAVSTVVYFINHRYDGIQLWELQSAPAMVGQVMWCLAHTVWIGNSVTVAASLGLIGHHLFGVWNGDRRLATRYGEAFEAVKKRTSIVPFAAILDGRQKLPKDYYKEFLRLPYLSITALTLGAYFAHPLMQAASFRLHW</sequence>
<feature type="domain" description="NnrU" evidence="7">
    <location>
        <begin position="213"/>
        <end position="316"/>
    </location>
</feature>
<feature type="transmembrane region" description="Helical" evidence="6">
    <location>
        <begin position="228"/>
        <end position="250"/>
    </location>
</feature>
<keyword evidence="9" id="KW-1185">Reference proteome</keyword>
<reference evidence="8 9" key="1">
    <citation type="journal article" date="2006" name="Science">
        <title>The genome of black cottonwood, Populus trichocarpa (Torr. &amp; Gray).</title>
        <authorList>
            <person name="Tuskan G.A."/>
            <person name="Difazio S."/>
            <person name="Jansson S."/>
            <person name="Bohlmann J."/>
            <person name="Grigoriev I."/>
            <person name="Hellsten U."/>
            <person name="Putnam N."/>
            <person name="Ralph S."/>
            <person name="Rombauts S."/>
            <person name="Salamov A."/>
            <person name="Schein J."/>
            <person name="Sterck L."/>
            <person name="Aerts A."/>
            <person name="Bhalerao R.R."/>
            <person name="Bhalerao R.P."/>
            <person name="Blaudez D."/>
            <person name="Boerjan W."/>
            <person name="Brun A."/>
            <person name="Brunner A."/>
            <person name="Busov V."/>
            <person name="Campbell M."/>
            <person name="Carlson J."/>
            <person name="Chalot M."/>
            <person name="Chapman J."/>
            <person name="Chen G.L."/>
            <person name="Cooper D."/>
            <person name="Coutinho P.M."/>
            <person name="Couturier J."/>
            <person name="Covert S."/>
            <person name="Cronk Q."/>
            <person name="Cunningham R."/>
            <person name="Davis J."/>
            <person name="Degroeve S."/>
            <person name="Dejardin A."/>
            <person name="Depamphilis C."/>
            <person name="Detter J."/>
            <person name="Dirks B."/>
            <person name="Dubchak I."/>
            <person name="Duplessis S."/>
            <person name="Ehlting J."/>
            <person name="Ellis B."/>
            <person name="Gendler K."/>
            <person name="Goodstein D."/>
            <person name="Gribskov M."/>
            <person name="Grimwood J."/>
            <person name="Groover A."/>
            <person name="Gunter L."/>
            <person name="Hamberger B."/>
            <person name="Heinze B."/>
            <person name="Helariutta Y."/>
            <person name="Henrissat B."/>
            <person name="Holligan D."/>
            <person name="Holt R."/>
            <person name="Huang W."/>
            <person name="Islam-Faridi N."/>
            <person name="Jones S."/>
            <person name="Jones-Rhoades M."/>
            <person name="Jorgensen R."/>
            <person name="Joshi C."/>
            <person name="Kangasjarvi J."/>
            <person name="Karlsson J."/>
            <person name="Kelleher C."/>
            <person name="Kirkpatrick R."/>
            <person name="Kirst M."/>
            <person name="Kohler A."/>
            <person name="Kalluri U."/>
            <person name="Larimer F."/>
            <person name="Leebens-Mack J."/>
            <person name="Leple J.C."/>
            <person name="Locascio P."/>
            <person name="Lou Y."/>
            <person name="Lucas S."/>
            <person name="Martin F."/>
            <person name="Montanini B."/>
            <person name="Napoli C."/>
            <person name="Nelson D.R."/>
            <person name="Nelson C."/>
            <person name="Nieminen K."/>
            <person name="Nilsson O."/>
            <person name="Pereda V."/>
            <person name="Peter G."/>
            <person name="Philippe R."/>
            <person name="Pilate G."/>
            <person name="Poliakov A."/>
            <person name="Razumovskaya J."/>
            <person name="Richardson P."/>
            <person name="Rinaldi C."/>
            <person name="Ritland K."/>
            <person name="Rouze P."/>
            <person name="Ryaboy D."/>
            <person name="Schmutz J."/>
            <person name="Schrader J."/>
            <person name="Segerman B."/>
            <person name="Shin H."/>
            <person name="Siddiqui A."/>
            <person name="Sterky F."/>
            <person name="Terry A."/>
            <person name="Tsai C.J."/>
            <person name="Uberbacher E."/>
            <person name="Unneberg P."/>
            <person name="Vahala J."/>
            <person name="Wall K."/>
            <person name="Wessler S."/>
            <person name="Yang G."/>
            <person name="Yin T."/>
            <person name="Douglas C."/>
            <person name="Marra M."/>
            <person name="Sandberg G."/>
            <person name="Van de Peer Y."/>
            <person name="Rokhsar D."/>
        </authorList>
    </citation>
    <scope>NUCLEOTIDE SEQUENCE [LARGE SCALE GENOMIC DNA]</scope>
    <source>
        <strain evidence="9">cv. Nisqually</strain>
    </source>
</reference>
<evidence type="ECO:0000256" key="2">
    <source>
        <dbReference type="ARBA" id="ARBA00022692"/>
    </source>
</evidence>
<accession>A0A2K1XVV4</accession>
<dbReference type="Pfam" id="PF07298">
    <property type="entry name" value="NnrU"/>
    <property type="match status" value="2"/>
</dbReference>
<evidence type="ECO:0000256" key="4">
    <source>
        <dbReference type="ARBA" id="ARBA00023136"/>
    </source>
</evidence>
<feature type="transmembrane region" description="Helical" evidence="6">
    <location>
        <begin position="145"/>
        <end position="164"/>
    </location>
</feature>
<dbReference type="ExpressionAtlas" id="A0A2K1XVV4">
    <property type="expression patterns" value="baseline"/>
</dbReference>
<feature type="domain" description="NnrU" evidence="7">
    <location>
        <begin position="147"/>
        <end position="211"/>
    </location>
</feature>
<feature type="region of interest" description="Disordered" evidence="5">
    <location>
        <begin position="1"/>
        <end position="25"/>
    </location>
</feature>
<keyword evidence="2 6" id="KW-0812">Transmembrane</keyword>
<dbReference type="PANTHER" id="PTHR35988">
    <property type="entry name" value="15-CIS-ZETA-CAROTENE ISOMERASE, CHLOROPLASTIC"/>
    <property type="match status" value="1"/>
</dbReference>
<gene>
    <name evidence="8" type="ORF">POPTR_014G146900</name>
</gene>
<dbReference type="Proteomes" id="UP000006729">
    <property type="component" value="Chromosome 14"/>
</dbReference>
<organism evidence="8 9">
    <name type="scientific">Populus trichocarpa</name>
    <name type="common">Western balsam poplar</name>
    <name type="synonym">Populus balsamifera subsp. trichocarpa</name>
    <dbReference type="NCBI Taxonomy" id="3694"/>
    <lineage>
        <taxon>Eukaryota</taxon>
        <taxon>Viridiplantae</taxon>
        <taxon>Streptophyta</taxon>
        <taxon>Embryophyta</taxon>
        <taxon>Tracheophyta</taxon>
        <taxon>Spermatophyta</taxon>
        <taxon>Magnoliopsida</taxon>
        <taxon>eudicotyledons</taxon>
        <taxon>Gunneridae</taxon>
        <taxon>Pentapetalae</taxon>
        <taxon>rosids</taxon>
        <taxon>fabids</taxon>
        <taxon>Malpighiales</taxon>
        <taxon>Salicaceae</taxon>
        <taxon>Saliceae</taxon>
        <taxon>Populus</taxon>
    </lineage>
</organism>
<dbReference type="EMBL" id="CM009303">
    <property type="protein sequence ID" value="PNT04913.1"/>
    <property type="molecule type" value="Genomic_DNA"/>
</dbReference>
<comment type="subcellular location">
    <subcellularLocation>
        <location evidence="1">Membrane</location>
        <topology evidence="1">Multi-pass membrane protein</topology>
    </subcellularLocation>
</comment>
<evidence type="ECO:0000313" key="8">
    <source>
        <dbReference type="EMBL" id="PNT04913.1"/>
    </source>
</evidence>
<feature type="transmembrane region" description="Helical" evidence="6">
    <location>
        <begin position="103"/>
        <end position="122"/>
    </location>
</feature>
<evidence type="ECO:0000256" key="6">
    <source>
        <dbReference type="SAM" id="Phobius"/>
    </source>
</evidence>
<name>A0A2K1XVV4_POPTR</name>
<dbReference type="AlphaFoldDB" id="A0A2K1XVV4"/>
<evidence type="ECO:0000313" key="9">
    <source>
        <dbReference type="Proteomes" id="UP000006729"/>
    </source>
</evidence>
<evidence type="ECO:0000256" key="3">
    <source>
        <dbReference type="ARBA" id="ARBA00022989"/>
    </source>
</evidence>
<keyword evidence="3 6" id="KW-1133">Transmembrane helix</keyword>
<feature type="transmembrane region" description="Helical" evidence="6">
    <location>
        <begin position="176"/>
        <end position="197"/>
    </location>
</feature>
<feature type="transmembrane region" description="Helical" evidence="6">
    <location>
        <begin position="294"/>
        <end position="313"/>
    </location>
</feature>
<evidence type="ECO:0000256" key="1">
    <source>
        <dbReference type="ARBA" id="ARBA00004141"/>
    </source>
</evidence>
<dbReference type="InterPro" id="IPR009915">
    <property type="entry name" value="NnrU_dom"/>
</dbReference>
<dbReference type="PANTHER" id="PTHR35988:SF2">
    <property type="entry name" value="15-CIS-ZETA-CAROTENE ISOMERASE, CHLOROPLASTIC"/>
    <property type="match status" value="1"/>
</dbReference>